<protein>
    <submittedName>
        <fullName evidence="10">Ger(X)C family spore germination protein</fullName>
    </submittedName>
</protein>
<dbReference type="InterPro" id="IPR046953">
    <property type="entry name" value="Spore_GerAC-like_C"/>
</dbReference>
<dbReference type="Pfam" id="PF05504">
    <property type="entry name" value="Spore_GerAC"/>
    <property type="match status" value="1"/>
</dbReference>
<dbReference type="InterPro" id="IPR008844">
    <property type="entry name" value="Spore_GerAC-like"/>
</dbReference>
<dbReference type="Proteomes" id="UP001652445">
    <property type="component" value="Unassembled WGS sequence"/>
</dbReference>
<gene>
    <name evidence="10" type="ORF">OB236_20375</name>
</gene>
<evidence type="ECO:0000256" key="7">
    <source>
        <dbReference type="ARBA" id="ARBA00023288"/>
    </source>
</evidence>
<feature type="domain" description="Spore germination GerAC-like C-terminal" evidence="8">
    <location>
        <begin position="219"/>
        <end position="376"/>
    </location>
</feature>
<proteinExistence type="inferred from homology"/>
<evidence type="ECO:0000256" key="6">
    <source>
        <dbReference type="ARBA" id="ARBA00023139"/>
    </source>
</evidence>
<evidence type="ECO:0000256" key="5">
    <source>
        <dbReference type="ARBA" id="ARBA00023136"/>
    </source>
</evidence>
<dbReference type="EMBL" id="JAOQIO010000084">
    <property type="protein sequence ID" value="MCU6794468.1"/>
    <property type="molecule type" value="Genomic_DNA"/>
</dbReference>
<dbReference type="NCBIfam" id="TIGR02887">
    <property type="entry name" value="spore_ger_x_C"/>
    <property type="match status" value="1"/>
</dbReference>
<comment type="similarity">
    <text evidence="2">Belongs to the GerABKC lipoprotein family.</text>
</comment>
<keyword evidence="5" id="KW-0472">Membrane</keyword>
<evidence type="ECO:0000256" key="1">
    <source>
        <dbReference type="ARBA" id="ARBA00004635"/>
    </source>
</evidence>
<evidence type="ECO:0000259" key="9">
    <source>
        <dbReference type="Pfam" id="PF25198"/>
    </source>
</evidence>
<comment type="subcellular location">
    <subcellularLocation>
        <location evidence="1">Membrane</location>
        <topology evidence="1">Lipid-anchor</topology>
    </subcellularLocation>
</comment>
<dbReference type="PANTHER" id="PTHR35789">
    <property type="entry name" value="SPORE GERMINATION PROTEIN B3"/>
    <property type="match status" value="1"/>
</dbReference>
<keyword evidence="3" id="KW-0309">Germination</keyword>
<dbReference type="Gene3D" id="3.30.300.210">
    <property type="entry name" value="Nutrient germinant receptor protein C, domain 3"/>
    <property type="match status" value="1"/>
</dbReference>
<comment type="caution">
    <text evidence="10">The sequence shown here is derived from an EMBL/GenBank/DDBJ whole genome shotgun (WGS) entry which is preliminary data.</text>
</comment>
<dbReference type="InterPro" id="IPR038501">
    <property type="entry name" value="Spore_GerAC_C_sf"/>
</dbReference>
<keyword evidence="4" id="KW-0732">Signal</keyword>
<keyword evidence="7" id="KW-0449">Lipoprotein</keyword>
<dbReference type="RefSeq" id="WP_262685618.1">
    <property type="nucleotide sequence ID" value="NZ_JAOQIO010000084.1"/>
</dbReference>
<reference evidence="10 11" key="1">
    <citation type="submission" date="2022-09" db="EMBL/GenBank/DDBJ databases">
        <authorList>
            <person name="Han X.L."/>
            <person name="Wang Q."/>
            <person name="Lu T."/>
        </authorList>
    </citation>
    <scope>NUCLEOTIDE SEQUENCE [LARGE SCALE GENOMIC DNA]</scope>
    <source>
        <strain evidence="10 11">WQ 127069</strain>
    </source>
</reference>
<dbReference type="InterPro" id="IPR057336">
    <property type="entry name" value="GerAC_N"/>
</dbReference>
<evidence type="ECO:0000256" key="3">
    <source>
        <dbReference type="ARBA" id="ARBA00022544"/>
    </source>
</evidence>
<dbReference type="PANTHER" id="PTHR35789:SF1">
    <property type="entry name" value="SPORE GERMINATION PROTEIN B3"/>
    <property type="match status" value="1"/>
</dbReference>
<sequence length="383" mass="43771">MAVSIKWVLILAVLLLESGCWDSKPIQNMVYVTAIGLDYEEGNFIVHVQTLNFSNVAKSENFEIGKNVPVWLGRGEGKTVSEALSSIYATSQVRVYWGHVRAIIFSDRMLNATDSVKHAYDAINRYREVRYNILVYGTKEPMTKILTQKSIFNFSPLESIMDTPEDSYSQRSFIPPQYGYRLIAEVSEPGRTAMLPSLATVDDSWTEDQKKKSMFKVDGAYMVNTQELRGWFSGDDLKGARWLYKKMKRAIVNIPGNGDPIAALVLKLPKHRIETYLENGELRFNITVEVQAYVDEMVQNTSTKKMEQEAEAVVREEIKSTYLKGVSKQTDILNLLGELYEKKYKIWKKFSDENQLVLKEDTLNKIIVHVRITNTGTYKGKVN</sequence>
<evidence type="ECO:0000313" key="11">
    <source>
        <dbReference type="Proteomes" id="UP001652445"/>
    </source>
</evidence>
<evidence type="ECO:0000256" key="2">
    <source>
        <dbReference type="ARBA" id="ARBA00007886"/>
    </source>
</evidence>
<feature type="domain" description="Spore germination protein N-terminal" evidence="9">
    <location>
        <begin position="22"/>
        <end position="198"/>
    </location>
</feature>
<evidence type="ECO:0000256" key="4">
    <source>
        <dbReference type="ARBA" id="ARBA00022729"/>
    </source>
</evidence>
<accession>A0ABT2UIL2</accession>
<dbReference type="Pfam" id="PF25198">
    <property type="entry name" value="Spore_GerAC_N"/>
    <property type="match status" value="1"/>
</dbReference>
<organism evidence="10 11">
    <name type="scientific">Paenibacillus baimaensis</name>
    <dbReference type="NCBI Taxonomy" id="2982185"/>
    <lineage>
        <taxon>Bacteria</taxon>
        <taxon>Bacillati</taxon>
        <taxon>Bacillota</taxon>
        <taxon>Bacilli</taxon>
        <taxon>Bacillales</taxon>
        <taxon>Paenibacillaceae</taxon>
        <taxon>Paenibacillus</taxon>
    </lineage>
</organism>
<keyword evidence="6" id="KW-0564">Palmitate</keyword>
<keyword evidence="11" id="KW-1185">Reference proteome</keyword>
<name>A0ABT2UIL2_9BACL</name>
<evidence type="ECO:0000259" key="8">
    <source>
        <dbReference type="Pfam" id="PF05504"/>
    </source>
</evidence>
<evidence type="ECO:0000313" key="10">
    <source>
        <dbReference type="EMBL" id="MCU6794468.1"/>
    </source>
</evidence>